<reference evidence="4" key="1">
    <citation type="journal article" date="2020" name="Cell">
        <title>Large-Scale Comparative Analyses of Tick Genomes Elucidate Their Genetic Diversity and Vector Capacities.</title>
        <authorList>
            <consortium name="Tick Genome and Microbiome Consortium (TIGMIC)"/>
            <person name="Jia N."/>
            <person name="Wang J."/>
            <person name="Shi W."/>
            <person name="Du L."/>
            <person name="Sun Y."/>
            <person name="Zhan W."/>
            <person name="Jiang J.F."/>
            <person name="Wang Q."/>
            <person name="Zhang B."/>
            <person name="Ji P."/>
            <person name="Bell-Sakyi L."/>
            <person name="Cui X.M."/>
            <person name="Yuan T.T."/>
            <person name="Jiang B.G."/>
            <person name="Yang W.F."/>
            <person name="Lam T.T."/>
            <person name="Chang Q.C."/>
            <person name="Ding S.J."/>
            <person name="Wang X.J."/>
            <person name="Zhu J.G."/>
            <person name="Ruan X.D."/>
            <person name="Zhao L."/>
            <person name="Wei J.T."/>
            <person name="Ye R.Z."/>
            <person name="Que T.C."/>
            <person name="Du C.H."/>
            <person name="Zhou Y.H."/>
            <person name="Cheng J.X."/>
            <person name="Dai P.F."/>
            <person name="Guo W.B."/>
            <person name="Han X.H."/>
            <person name="Huang E.J."/>
            <person name="Li L.F."/>
            <person name="Wei W."/>
            <person name="Gao Y.C."/>
            <person name="Liu J.Z."/>
            <person name="Shao H.Z."/>
            <person name="Wang X."/>
            <person name="Wang C.C."/>
            <person name="Yang T.C."/>
            <person name="Huo Q.B."/>
            <person name="Li W."/>
            <person name="Chen H.Y."/>
            <person name="Chen S.E."/>
            <person name="Zhou L.G."/>
            <person name="Ni X.B."/>
            <person name="Tian J.H."/>
            <person name="Sheng Y."/>
            <person name="Liu T."/>
            <person name="Pan Y.S."/>
            <person name="Xia L.Y."/>
            <person name="Li J."/>
            <person name="Zhao F."/>
            <person name="Cao W.C."/>
        </authorList>
    </citation>
    <scope>NUCLEOTIDE SEQUENCE</scope>
    <source>
        <strain evidence="4">Rsan-2018</strain>
    </source>
</reference>
<dbReference type="Pfam" id="PF00098">
    <property type="entry name" value="zf-CCHC"/>
    <property type="match status" value="1"/>
</dbReference>
<feature type="region of interest" description="Disordered" evidence="2">
    <location>
        <begin position="1"/>
        <end position="34"/>
    </location>
</feature>
<dbReference type="Proteomes" id="UP000821837">
    <property type="component" value="Unassembled WGS sequence"/>
</dbReference>
<keyword evidence="1" id="KW-0862">Zinc</keyword>
<dbReference type="PROSITE" id="PS50158">
    <property type="entry name" value="ZF_CCHC"/>
    <property type="match status" value="1"/>
</dbReference>
<dbReference type="SUPFAM" id="SSF57756">
    <property type="entry name" value="Retrovirus zinc finger-like domains"/>
    <property type="match status" value="1"/>
</dbReference>
<proteinExistence type="predicted"/>
<dbReference type="GO" id="GO:0008270">
    <property type="term" value="F:zinc ion binding"/>
    <property type="evidence" value="ECO:0007669"/>
    <property type="project" value="UniProtKB-KW"/>
</dbReference>
<dbReference type="VEuPathDB" id="VectorBase:RSAN_028130"/>
<dbReference type="EMBL" id="JABSTV010001255">
    <property type="protein sequence ID" value="KAH7935965.1"/>
    <property type="molecule type" value="Genomic_DNA"/>
</dbReference>
<feature type="compositionally biased region" description="Basic and acidic residues" evidence="2">
    <location>
        <begin position="7"/>
        <end position="23"/>
    </location>
</feature>
<feature type="domain" description="CCHC-type" evidence="3">
    <location>
        <begin position="213"/>
        <end position="229"/>
    </location>
</feature>
<keyword evidence="1" id="KW-0479">Metal-binding</keyword>
<protein>
    <recommendedName>
        <fullName evidence="3">CCHC-type domain-containing protein</fullName>
    </recommendedName>
</protein>
<comment type="caution">
    <text evidence="4">The sequence shown here is derived from an EMBL/GenBank/DDBJ whole genome shotgun (WGS) entry which is preliminary data.</text>
</comment>
<evidence type="ECO:0000313" key="5">
    <source>
        <dbReference type="Proteomes" id="UP000821837"/>
    </source>
</evidence>
<organism evidence="4 5">
    <name type="scientific">Rhipicephalus sanguineus</name>
    <name type="common">Brown dog tick</name>
    <name type="synonym">Ixodes sanguineus</name>
    <dbReference type="NCBI Taxonomy" id="34632"/>
    <lineage>
        <taxon>Eukaryota</taxon>
        <taxon>Metazoa</taxon>
        <taxon>Ecdysozoa</taxon>
        <taxon>Arthropoda</taxon>
        <taxon>Chelicerata</taxon>
        <taxon>Arachnida</taxon>
        <taxon>Acari</taxon>
        <taxon>Parasitiformes</taxon>
        <taxon>Ixodida</taxon>
        <taxon>Ixodoidea</taxon>
        <taxon>Ixodidae</taxon>
        <taxon>Rhipicephalinae</taxon>
        <taxon>Rhipicephalus</taxon>
        <taxon>Rhipicephalus</taxon>
    </lineage>
</organism>
<evidence type="ECO:0000259" key="3">
    <source>
        <dbReference type="PROSITE" id="PS50158"/>
    </source>
</evidence>
<keyword evidence="1" id="KW-0863">Zinc-finger</keyword>
<reference evidence="4" key="2">
    <citation type="submission" date="2021-09" db="EMBL/GenBank/DDBJ databases">
        <authorList>
            <person name="Jia N."/>
            <person name="Wang J."/>
            <person name="Shi W."/>
            <person name="Du L."/>
            <person name="Sun Y."/>
            <person name="Zhan W."/>
            <person name="Jiang J."/>
            <person name="Wang Q."/>
            <person name="Zhang B."/>
            <person name="Ji P."/>
            <person name="Sakyi L.B."/>
            <person name="Cui X."/>
            <person name="Yuan T."/>
            <person name="Jiang B."/>
            <person name="Yang W."/>
            <person name="Lam T.T.-Y."/>
            <person name="Chang Q."/>
            <person name="Ding S."/>
            <person name="Wang X."/>
            <person name="Zhu J."/>
            <person name="Ruan X."/>
            <person name="Zhao L."/>
            <person name="Wei J."/>
            <person name="Que T."/>
            <person name="Du C."/>
            <person name="Cheng J."/>
            <person name="Dai P."/>
            <person name="Han X."/>
            <person name="Huang E."/>
            <person name="Gao Y."/>
            <person name="Liu J."/>
            <person name="Shao H."/>
            <person name="Ye R."/>
            <person name="Li L."/>
            <person name="Wei W."/>
            <person name="Wang X."/>
            <person name="Wang C."/>
            <person name="Huo Q."/>
            <person name="Li W."/>
            <person name="Guo W."/>
            <person name="Chen H."/>
            <person name="Chen S."/>
            <person name="Zhou L."/>
            <person name="Zhou L."/>
            <person name="Ni X."/>
            <person name="Tian J."/>
            <person name="Zhou Y."/>
            <person name="Sheng Y."/>
            <person name="Liu T."/>
            <person name="Pan Y."/>
            <person name="Xia L."/>
            <person name="Li J."/>
            <person name="Zhao F."/>
            <person name="Cao W."/>
        </authorList>
    </citation>
    <scope>NUCLEOTIDE SEQUENCE</scope>
    <source>
        <strain evidence="4">Rsan-2018</strain>
        <tissue evidence="4">Larvae</tissue>
    </source>
</reference>
<evidence type="ECO:0000256" key="2">
    <source>
        <dbReference type="SAM" id="MobiDB-lite"/>
    </source>
</evidence>
<keyword evidence="5" id="KW-1185">Reference proteome</keyword>
<sequence>MDDDEAESKKPRLEENKFDDKTSTYDFSDEEDMGEDEPFTLVTYKKKRAEGIPVVFRPTGEGTSFWQVNPNRVSAEIVSAAKEKVQSFRTTRDGSFSVSVASLASAKRLLMLSNVGGLEVRPFTPESYTRNVGKVRNVPLQYSDEQLLEYLKDAGVISAGRQMKYYRQEDGAVTSRSLHTVILTFRDDRPIPGRIYLGFTSHPVEEYLGPALRCYNCQRFGHMAKSCRSTRRCKICSEDHDHKECKSVLQPKCANCAGNHAASYSGCPQKRLLHKCDDMNLSTEDNRAATKPLQILRL</sequence>
<name>A0A9D4PE72_RHISA</name>
<dbReference type="InterPro" id="IPR036875">
    <property type="entry name" value="Znf_CCHC_sf"/>
</dbReference>
<accession>A0A9D4PE72</accession>
<evidence type="ECO:0000313" key="4">
    <source>
        <dbReference type="EMBL" id="KAH7935965.1"/>
    </source>
</evidence>
<dbReference type="GO" id="GO:0003676">
    <property type="term" value="F:nucleic acid binding"/>
    <property type="evidence" value="ECO:0007669"/>
    <property type="project" value="InterPro"/>
</dbReference>
<dbReference type="AlphaFoldDB" id="A0A9D4PE72"/>
<evidence type="ECO:0000256" key="1">
    <source>
        <dbReference type="PROSITE-ProRule" id="PRU00047"/>
    </source>
</evidence>
<dbReference type="InterPro" id="IPR001878">
    <property type="entry name" value="Znf_CCHC"/>
</dbReference>
<gene>
    <name evidence="4" type="ORF">HPB52_015949</name>
</gene>
<dbReference type="SMART" id="SM00343">
    <property type="entry name" value="ZnF_C2HC"/>
    <property type="match status" value="1"/>
</dbReference>